<name>A0A8A4K6W2_PANAN</name>
<protein>
    <submittedName>
        <fullName evidence="3">DUF1311 domain-containing protein</fullName>
    </submittedName>
</protein>
<feature type="chain" id="PRO_5034495823" evidence="1">
    <location>
        <begin position="23"/>
        <end position="133"/>
    </location>
</feature>
<accession>A0A8A4K6W2</accession>
<keyword evidence="1" id="KW-0732">Signal</keyword>
<dbReference type="EMBL" id="CP059084">
    <property type="protein sequence ID" value="QTC47825.1"/>
    <property type="molecule type" value="Genomic_DNA"/>
</dbReference>
<sequence>MKISFLGCATFIMFGFSSAVYALDDCAKKTSDADVFSCAENNRAHAEDDLNQAYGATKKRIEHVFQSEPQAKKNYQNLFIQSQRHWLAYRDEQCQLYAHPADKGSNAHTVFNNECVARLDELRTKELSEMPYD</sequence>
<organism evidence="3 4">
    <name type="scientific">Pantoea ananas</name>
    <name type="common">Erwinia uredovora</name>
    <dbReference type="NCBI Taxonomy" id="553"/>
    <lineage>
        <taxon>Bacteria</taxon>
        <taxon>Pseudomonadati</taxon>
        <taxon>Pseudomonadota</taxon>
        <taxon>Gammaproteobacteria</taxon>
        <taxon>Enterobacterales</taxon>
        <taxon>Erwiniaceae</taxon>
        <taxon>Pantoea</taxon>
    </lineage>
</organism>
<evidence type="ECO:0000256" key="1">
    <source>
        <dbReference type="SAM" id="SignalP"/>
    </source>
</evidence>
<dbReference type="InterPro" id="IPR009739">
    <property type="entry name" value="LprI-like_N"/>
</dbReference>
<evidence type="ECO:0000313" key="4">
    <source>
        <dbReference type="Proteomes" id="UP000663901"/>
    </source>
</evidence>
<dbReference type="Proteomes" id="UP000663901">
    <property type="component" value="Chromosome"/>
</dbReference>
<proteinExistence type="predicted"/>
<reference evidence="3" key="1">
    <citation type="submission" date="2020-07" db="EMBL/GenBank/DDBJ databases">
        <title>Genome Sequences for Panteoa spp. that cause Center Rot in Onions.</title>
        <authorList>
            <person name="Asselin J.A."/>
            <person name="Helmann T."/>
            <person name="Beer S."/>
            <person name="Stodghill P."/>
        </authorList>
    </citation>
    <scope>NUCLEOTIDE SEQUENCE</scope>
    <source>
        <strain evidence="3">OC5a</strain>
    </source>
</reference>
<feature type="domain" description="Lysozyme inhibitor LprI-like N-terminal" evidence="2">
    <location>
        <begin position="26"/>
        <end position="127"/>
    </location>
</feature>
<dbReference type="AlphaFoldDB" id="A0A8A4K6W2"/>
<dbReference type="RefSeq" id="WP_015700019.1">
    <property type="nucleotide sequence ID" value="NZ_CP035034.1"/>
</dbReference>
<gene>
    <name evidence="3" type="ORF">H0Z12_09840</name>
</gene>
<dbReference type="Gene3D" id="1.20.1270.180">
    <property type="match status" value="1"/>
</dbReference>
<feature type="signal peptide" evidence="1">
    <location>
        <begin position="1"/>
        <end position="22"/>
    </location>
</feature>
<evidence type="ECO:0000259" key="2">
    <source>
        <dbReference type="Pfam" id="PF07007"/>
    </source>
</evidence>
<evidence type="ECO:0000313" key="3">
    <source>
        <dbReference type="EMBL" id="QTC47825.1"/>
    </source>
</evidence>
<dbReference type="Pfam" id="PF07007">
    <property type="entry name" value="LprI"/>
    <property type="match status" value="1"/>
</dbReference>